<evidence type="ECO:0000313" key="4">
    <source>
        <dbReference type="Proteomes" id="UP001501183"/>
    </source>
</evidence>
<dbReference type="PANTHER" id="PTHR37042:SF4">
    <property type="entry name" value="OUTER MEMBRANE PROTEIN RV1973"/>
    <property type="match status" value="1"/>
</dbReference>
<accession>A0ABP8P079</accession>
<evidence type="ECO:0008006" key="5">
    <source>
        <dbReference type="Google" id="ProtNLM"/>
    </source>
</evidence>
<evidence type="ECO:0000256" key="1">
    <source>
        <dbReference type="ARBA" id="ARBA00004370"/>
    </source>
</evidence>
<keyword evidence="2" id="KW-0472">Membrane</keyword>
<evidence type="ECO:0000313" key="3">
    <source>
        <dbReference type="EMBL" id="GAA4476443.1"/>
    </source>
</evidence>
<proteinExistence type="predicted"/>
<comment type="subcellular location">
    <subcellularLocation>
        <location evidence="1">Membrane</location>
    </subcellularLocation>
</comment>
<dbReference type="Proteomes" id="UP001501183">
    <property type="component" value="Unassembled WGS sequence"/>
</dbReference>
<gene>
    <name evidence="3" type="ORF">GCM10023094_16340</name>
</gene>
<organism evidence="3 4">
    <name type="scientific">Rhodococcus olei</name>
    <dbReference type="NCBI Taxonomy" id="2161675"/>
    <lineage>
        <taxon>Bacteria</taxon>
        <taxon>Bacillati</taxon>
        <taxon>Actinomycetota</taxon>
        <taxon>Actinomycetes</taxon>
        <taxon>Mycobacteriales</taxon>
        <taxon>Nocardiaceae</taxon>
        <taxon>Rhodococcus</taxon>
    </lineage>
</organism>
<comment type="caution">
    <text evidence="3">The sequence shown here is derived from an EMBL/GenBank/DDBJ whole genome shotgun (WGS) entry which is preliminary data.</text>
</comment>
<reference evidence="4" key="1">
    <citation type="journal article" date="2019" name="Int. J. Syst. Evol. Microbiol.">
        <title>The Global Catalogue of Microorganisms (GCM) 10K type strain sequencing project: providing services to taxonomists for standard genome sequencing and annotation.</title>
        <authorList>
            <consortium name="The Broad Institute Genomics Platform"/>
            <consortium name="The Broad Institute Genome Sequencing Center for Infectious Disease"/>
            <person name="Wu L."/>
            <person name="Ma J."/>
        </authorList>
    </citation>
    <scope>NUCLEOTIDE SEQUENCE [LARGE SCALE GENOMIC DNA]</scope>
    <source>
        <strain evidence="4">JCM 32206</strain>
    </source>
</reference>
<name>A0ABP8P079_9NOCA</name>
<dbReference type="PANTHER" id="PTHR37042">
    <property type="entry name" value="OUTER MEMBRANE PROTEIN RV1973"/>
    <property type="match status" value="1"/>
</dbReference>
<evidence type="ECO:0000256" key="2">
    <source>
        <dbReference type="ARBA" id="ARBA00023136"/>
    </source>
</evidence>
<keyword evidence="4" id="KW-1185">Reference proteome</keyword>
<sequence length="108" mass="11005">MIDMHTDTVDADLDRLSELTTGRFAGELSDSGSGVVQAIRDAAVNADGRVDSAALASESGGGGVVLVAASGAVTNAAGPTATPRNYRLRVTVDDVDGRLLMSNVEFVP</sequence>
<dbReference type="EMBL" id="BAABFB010000029">
    <property type="protein sequence ID" value="GAA4476443.1"/>
    <property type="molecule type" value="Genomic_DNA"/>
</dbReference>
<protein>
    <recommendedName>
        <fullName evidence="5">Mce-associated membrane protein</fullName>
    </recommendedName>
</protein>